<reference evidence="1" key="1">
    <citation type="submission" date="2014-11" db="EMBL/GenBank/DDBJ databases">
        <authorList>
            <person name="Amaro Gonzalez C."/>
        </authorList>
    </citation>
    <scope>NUCLEOTIDE SEQUENCE</scope>
</reference>
<organism evidence="1">
    <name type="scientific">Anguilla anguilla</name>
    <name type="common">European freshwater eel</name>
    <name type="synonym">Muraena anguilla</name>
    <dbReference type="NCBI Taxonomy" id="7936"/>
    <lineage>
        <taxon>Eukaryota</taxon>
        <taxon>Metazoa</taxon>
        <taxon>Chordata</taxon>
        <taxon>Craniata</taxon>
        <taxon>Vertebrata</taxon>
        <taxon>Euteleostomi</taxon>
        <taxon>Actinopterygii</taxon>
        <taxon>Neopterygii</taxon>
        <taxon>Teleostei</taxon>
        <taxon>Anguilliformes</taxon>
        <taxon>Anguillidae</taxon>
        <taxon>Anguilla</taxon>
    </lineage>
</organism>
<proteinExistence type="predicted"/>
<evidence type="ECO:0000313" key="1">
    <source>
        <dbReference type="EMBL" id="JAH60747.1"/>
    </source>
</evidence>
<dbReference type="AlphaFoldDB" id="A0A0E9U4U4"/>
<dbReference type="EMBL" id="GBXM01047830">
    <property type="protein sequence ID" value="JAH60747.1"/>
    <property type="molecule type" value="Transcribed_RNA"/>
</dbReference>
<name>A0A0E9U4U4_ANGAN</name>
<sequence>MFHFVPRQEMCEKYSYVASYR</sequence>
<reference evidence="1" key="2">
    <citation type="journal article" date="2015" name="Fish Shellfish Immunol.">
        <title>Early steps in the European eel (Anguilla anguilla)-Vibrio vulnificus interaction in the gills: Role of the RtxA13 toxin.</title>
        <authorList>
            <person name="Callol A."/>
            <person name="Pajuelo D."/>
            <person name="Ebbesson L."/>
            <person name="Teles M."/>
            <person name="MacKenzie S."/>
            <person name="Amaro C."/>
        </authorList>
    </citation>
    <scope>NUCLEOTIDE SEQUENCE</scope>
</reference>
<accession>A0A0E9U4U4</accession>
<protein>
    <submittedName>
        <fullName evidence="1">Uncharacterized protein</fullName>
    </submittedName>
</protein>